<keyword evidence="1" id="KW-1185">Reference proteome</keyword>
<dbReference type="AlphaFoldDB" id="A0A1I7U4V2"/>
<protein>
    <submittedName>
        <fullName evidence="2">Protein UL130</fullName>
    </submittedName>
</protein>
<evidence type="ECO:0000313" key="1">
    <source>
        <dbReference type="Proteomes" id="UP000095282"/>
    </source>
</evidence>
<dbReference type="Proteomes" id="UP000095282">
    <property type="component" value="Unplaced"/>
</dbReference>
<proteinExistence type="predicted"/>
<dbReference type="PANTHER" id="PTHR34005">
    <property type="entry name" value="PROTEIN CBG15054-RELATED"/>
    <property type="match status" value="1"/>
</dbReference>
<sequence length="220" mass="25791">MSTTVHGKTNEQPKWAIEMIRTLLRNHFGIRVSSTMVPDSTCIVSIPCKNFKSGSKPGEFQSINPGPPESFYEYRMIGDNRMQVAYYNVGGVRYVAGVCIYFKDPYQSKLHYRAFLIPILLNKPVFWSKYNLKEEKMTILVRRNTREVTLLTENRYGQTGHYRLQRQKRVLEPRRLLHMYCYESFDSLEISALKPHFCEAENKLVAIAKWNEKTFTRFGI</sequence>
<accession>A0A1I7U4V2</accession>
<evidence type="ECO:0000313" key="2">
    <source>
        <dbReference type="WBParaSite" id="Csp11.Scaffold629.g14868.t1"/>
    </source>
</evidence>
<dbReference type="WBParaSite" id="Csp11.Scaffold629.g14868.t1">
    <property type="protein sequence ID" value="Csp11.Scaffold629.g14868.t1"/>
    <property type="gene ID" value="Csp11.Scaffold629.g14868"/>
</dbReference>
<reference evidence="2" key="1">
    <citation type="submission" date="2016-11" db="UniProtKB">
        <authorList>
            <consortium name="WormBaseParasite"/>
        </authorList>
    </citation>
    <scope>IDENTIFICATION</scope>
</reference>
<organism evidence="1 2">
    <name type="scientific">Caenorhabditis tropicalis</name>
    <dbReference type="NCBI Taxonomy" id="1561998"/>
    <lineage>
        <taxon>Eukaryota</taxon>
        <taxon>Metazoa</taxon>
        <taxon>Ecdysozoa</taxon>
        <taxon>Nematoda</taxon>
        <taxon>Chromadorea</taxon>
        <taxon>Rhabditida</taxon>
        <taxon>Rhabditina</taxon>
        <taxon>Rhabditomorpha</taxon>
        <taxon>Rhabditoidea</taxon>
        <taxon>Rhabditidae</taxon>
        <taxon>Peloderinae</taxon>
        <taxon>Caenorhabditis</taxon>
    </lineage>
</organism>
<dbReference type="eggNOG" id="ENOG502TIQA">
    <property type="taxonomic scope" value="Eukaryota"/>
</dbReference>
<dbReference type="PANTHER" id="PTHR34005:SF7">
    <property type="entry name" value="PROTEIN CBG26726"/>
    <property type="match status" value="1"/>
</dbReference>
<name>A0A1I7U4V2_9PELO</name>